<dbReference type="InterPro" id="IPR013520">
    <property type="entry name" value="Ribonucl_H"/>
</dbReference>
<keyword evidence="2" id="KW-0378">Hydrolase</keyword>
<dbReference type="SUPFAM" id="SSF53098">
    <property type="entry name" value="Ribonuclease H-like"/>
    <property type="match status" value="1"/>
</dbReference>
<proteinExistence type="predicted"/>
<dbReference type="RefSeq" id="WP_088531371.1">
    <property type="nucleotide sequence ID" value="NZ_CP021646.1"/>
</dbReference>
<dbReference type="SMART" id="SM00479">
    <property type="entry name" value="EXOIII"/>
    <property type="match status" value="1"/>
</dbReference>
<dbReference type="CDD" id="cd06133">
    <property type="entry name" value="ERI-1_3'hExo_like"/>
    <property type="match status" value="1"/>
</dbReference>
<evidence type="ECO:0000313" key="5">
    <source>
        <dbReference type="EMBL" id="AXR01443.1"/>
    </source>
</evidence>
<evidence type="ECO:0000256" key="2">
    <source>
        <dbReference type="ARBA" id="ARBA00022801"/>
    </source>
</evidence>
<dbReference type="GO" id="GO:0006259">
    <property type="term" value="P:DNA metabolic process"/>
    <property type="evidence" value="ECO:0007669"/>
    <property type="project" value="UniProtKB-ARBA"/>
</dbReference>
<dbReference type="InterPro" id="IPR051274">
    <property type="entry name" value="3-5_Exoribonuclease"/>
</dbReference>
<protein>
    <recommendedName>
        <fullName evidence="4">Exonuclease domain-containing protein</fullName>
    </recommendedName>
</protein>
<dbReference type="InterPro" id="IPR012337">
    <property type="entry name" value="RNaseH-like_sf"/>
</dbReference>
<dbReference type="PANTHER" id="PTHR23044">
    <property type="entry name" value="3'-5' EXONUCLEASE ERI1-RELATED"/>
    <property type="match status" value="1"/>
</dbReference>
<name>A0AAD0W3T9_PSEO7</name>
<dbReference type="InterPro" id="IPR036397">
    <property type="entry name" value="RNaseH_sf"/>
</dbReference>
<dbReference type="InterPro" id="IPR047201">
    <property type="entry name" value="ERI-1_3'hExo-like"/>
</dbReference>
<dbReference type="InterPro" id="IPR010982">
    <property type="entry name" value="Lambda_DNA-bd_dom_sf"/>
</dbReference>
<organism evidence="5 6">
    <name type="scientific">Pseudoalteromonas piscicida</name>
    <dbReference type="NCBI Taxonomy" id="43662"/>
    <lineage>
        <taxon>Bacteria</taxon>
        <taxon>Pseudomonadati</taxon>
        <taxon>Pseudomonadota</taxon>
        <taxon>Gammaproteobacteria</taxon>
        <taxon>Alteromonadales</taxon>
        <taxon>Pseudoalteromonadaceae</taxon>
        <taxon>Pseudoalteromonas</taxon>
    </lineage>
</organism>
<keyword evidence="1" id="KW-0540">Nuclease</keyword>
<dbReference type="EMBL" id="CP031761">
    <property type="protein sequence ID" value="AXR01443.1"/>
    <property type="molecule type" value="Genomic_DNA"/>
</dbReference>
<evidence type="ECO:0000256" key="1">
    <source>
        <dbReference type="ARBA" id="ARBA00022722"/>
    </source>
</evidence>
<keyword evidence="3" id="KW-0269">Exonuclease</keyword>
<dbReference type="AlphaFoldDB" id="A0AAD0W3T9"/>
<dbReference type="Gene3D" id="3.30.420.10">
    <property type="entry name" value="Ribonuclease H-like superfamily/Ribonuclease H"/>
    <property type="match status" value="1"/>
</dbReference>
<accession>A0AAD0W3T9</accession>
<dbReference type="SUPFAM" id="SSF47413">
    <property type="entry name" value="lambda repressor-like DNA-binding domains"/>
    <property type="match status" value="1"/>
</dbReference>
<dbReference type="KEGG" id="ppis:B1L02_13040"/>
<gene>
    <name evidence="5" type="ORF">D0511_04690</name>
</gene>
<dbReference type="Proteomes" id="UP000258102">
    <property type="component" value="Chromosome 1"/>
</dbReference>
<dbReference type="Pfam" id="PF00929">
    <property type="entry name" value="RNase_T"/>
    <property type="match status" value="1"/>
</dbReference>
<evidence type="ECO:0000256" key="3">
    <source>
        <dbReference type="ARBA" id="ARBA00022839"/>
    </source>
</evidence>
<reference evidence="5 6" key="1">
    <citation type="submission" date="2018-08" db="EMBL/GenBank/DDBJ databases">
        <title>Whole Genome Sequences of Two Pseudoalteromonas piscicida Strains, DE1-A and DE2-A, which Exhibit Strong Antibacterial Activity against Vibrio vulnificus.</title>
        <authorList>
            <person name="Richards G.P."/>
            <person name="Needleman D.S."/>
            <person name="Watson M.A."/>
            <person name="Polson S.W."/>
        </authorList>
    </citation>
    <scope>NUCLEOTIDE SEQUENCE [LARGE SCALE GENOMIC DNA]</scope>
    <source>
        <strain evidence="5 6">DE2-A</strain>
    </source>
</reference>
<dbReference type="PANTHER" id="PTHR23044:SF61">
    <property type="entry name" value="3'-5' EXORIBONUCLEASE 1-RELATED"/>
    <property type="match status" value="1"/>
</dbReference>
<evidence type="ECO:0000313" key="6">
    <source>
        <dbReference type="Proteomes" id="UP000258102"/>
    </source>
</evidence>
<dbReference type="GO" id="GO:0003677">
    <property type="term" value="F:DNA binding"/>
    <property type="evidence" value="ECO:0007669"/>
    <property type="project" value="InterPro"/>
</dbReference>
<feature type="domain" description="Exonuclease" evidence="4">
    <location>
        <begin position="20"/>
        <end position="199"/>
    </location>
</feature>
<dbReference type="GO" id="GO:0000175">
    <property type="term" value="F:3'-5'-RNA exonuclease activity"/>
    <property type="evidence" value="ECO:0007669"/>
    <property type="project" value="InterPro"/>
</dbReference>
<evidence type="ECO:0000259" key="4">
    <source>
        <dbReference type="SMART" id="SM00479"/>
    </source>
</evidence>
<dbReference type="Gene3D" id="1.10.260.40">
    <property type="entry name" value="lambda repressor-like DNA-binding domains"/>
    <property type="match status" value="1"/>
</dbReference>
<sequence length="311" mass="35858">MTEIEYTREGLNALRAEHQHLLIVDIEHTCDSENTIPVTEREVIELGAVILCCKTLKVKDVFSSLIKPVKYPKLTKFCTTLTGIKQEDIEHADLFPTVFNRFLVWLQDYPDFLFCSWGAYDRVQLELDCKRHFIPEFHCEQELNIKKAFAKIMKIKPRVGLKRAMDWLKLASDGKHHRALSDAKNAAKILNLLLQPELCETNSKNIRLDVDALVEGKVHIKELSSAGFVNVSSEKKALHPAHYFKELFLPRLKASGLSSEDIIEHLDMSEEQYCDFLNEKVVITNNFAKKLEALTGMRVEFWLRAQSKFHD</sequence>